<dbReference type="Proteomes" id="UP000314294">
    <property type="component" value="Unassembled WGS sequence"/>
</dbReference>
<reference evidence="3 4" key="1">
    <citation type="submission" date="2019-03" db="EMBL/GenBank/DDBJ databases">
        <title>First draft genome of Liparis tanakae, snailfish: a comprehensive survey of snailfish specific genes.</title>
        <authorList>
            <person name="Kim W."/>
            <person name="Song I."/>
            <person name="Jeong J.-H."/>
            <person name="Kim D."/>
            <person name="Kim S."/>
            <person name="Ryu S."/>
            <person name="Song J.Y."/>
            <person name="Lee S.K."/>
        </authorList>
    </citation>
    <scope>NUCLEOTIDE SEQUENCE [LARGE SCALE GENOMIC DNA]</scope>
    <source>
        <tissue evidence="3">Muscle</tissue>
    </source>
</reference>
<dbReference type="AlphaFoldDB" id="A0A4Z2FP18"/>
<proteinExistence type="predicted"/>
<accession>A0A4Z2FP18</accession>
<gene>
    <name evidence="3" type="primary">Ifi35</name>
    <name evidence="3" type="ORF">EYF80_047299</name>
</gene>
<feature type="coiled-coil region" evidence="1">
    <location>
        <begin position="85"/>
        <end position="119"/>
    </location>
</feature>
<dbReference type="InterPro" id="IPR009909">
    <property type="entry name" value="Nmi/IFP35_dom"/>
</dbReference>
<evidence type="ECO:0000256" key="1">
    <source>
        <dbReference type="SAM" id="Coils"/>
    </source>
</evidence>
<name>A0A4Z2FP18_9TELE</name>
<dbReference type="PANTHER" id="PTHR15225">
    <property type="entry name" value="INTERFERON-INDUCED PROTEIN 35/NMI N-MYC/STAT INTERACTING PROTEIN"/>
    <property type="match status" value="1"/>
</dbReference>
<feature type="domain" description="NID" evidence="2">
    <location>
        <begin position="275"/>
        <end position="319"/>
    </location>
</feature>
<keyword evidence="4" id="KW-1185">Reference proteome</keyword>
<dbReference type="InterPro" id="IPR012677">
    <property type="entry name" value="Nucleotide-bd_a/b_plait_sf"/>
</dbReference>
<dbReference type="PANTHER" id="PTHR15225:SF1">
    <property type="entry name" value="INTERFERON-INDUCED 35 KDA PROTEIN"/>
    <property type="match status" value="1"/>
</dbReference>
<evidence type="ECO:0000259" key="2">
    <source>
        <dbReference type="Pfam" id="PF07292"/>
    </source>
</evidence>
<evidence type="ECO:0000313" key="4">
    <source>
        <dbReference type="Proteomes" id="UP000314294"/>
    </source>
</evidence>
<dbReference type="OrthoDB" id="9936051at2759"/>
<sequence>MSSDEESLEVLKTFPDSLEEIKTSIAFYKTKHEELIQEQRDAAADRDAQMDMTQKFRQRSKKLIQDLIEGHCSNEEQIGLEKAKVIEMKRTESDLTEEIRRVEEALKTQEADNEHLQQQADVFTAAPERPVVFTGSTSSTDLAAGAFAMAPRVVYPMEGGSVLVTFEEEILDIRTHRVSLGPDCSVSMEARPVQLMLPSLVEIDTEVSPWHILVSELPAVDTDTLLSKLEIHFSKRRHGGGEVERCELLPDAHSVVIAFLDDHVAKQLTEKEHHETKMVACRRTVLLTGIPDVMEAEVLQDLLEIHFQKGGNGGGEVEHFLYNPPGRHASAVFAGADFKEE</sequence>
<keyword evidence="1" id="KW-0175">Coiled coil</keyword>
<dbReference type="EMBL" id="SRLO01001030">
    <property type="protein sequence ID" value="TNN42523.1"/>
    <property type="molecule type" value="Genomic_DNA"/>
</dbReference>
<dbReference type="Pfam" id="PF07292">
    <property type="entry name" value="NID"/>
    <property type="match status" value="2"/>
</dbReference>
<dbReference type="Gene3D" id="3.30.70.330">
    <property type="match status" value="1"/>
</dbReference>
<organism evidence="3 4">
    <name type="scientific">Liparis tanakae</name>
    <name type="common">Tanaka's snailfish</name>
    <dbReference type="NCBI Taxonomy" id="230148"/>
    <lineage>
        <taxon>Eukaryota</taxon>
        <taxon>Metazoa</taxon>
        <taxon>Chordata</taxon>
        <taxon>Craniata</taxon>
        <taxon>Vertebrata</taxon>
        <taxon>Euteleostomi</taxon>
        <taxon>Actinopterygii</taxon>
        <taxon>Neopterygii</taxon>
        <taxon>Teleostei</taxon>
        <taxon>Neoteleostei</taxon>
        <taxon>Acanthomorphata</taxon>
        <taxon>Eupercaria</taxon>
        <taxon>Perciformes</taxon>
        <taxon>Cottioidei</taxon>
        <taxon>Cottales</taxon>
        <taxon>Liparidae</taxon>
        <taxon>Liparis</taxon>
    </lineage>
</organism>
<comment type="caution">
    <text evidence="3">The sequence shown here is derived from an EMBL/GenBank/DDBJ whole genome shotgun (WGS) entry which is preliminary data.</text>
</comment>
<feature type="domain" description="NID" evidence="2">
    <location>
        <begin position="163"/>
        <end position="244"/>
    </location>
</feature>
<protein>
    <submittedName>
        <fullName evidence="3">Interferon-induced</fullName>
    </submittedName>
</protein>
<evidence type="ECO:0000313" key="3">
    <source>
        <dbReference type="EMBL" id="TNN42523.1"/>
    </source>
</evidence>